<gene>
    <name evidence="1" type="ORF">A3A33_05205</name>
</gene>
<evidence type="ECO:0000313" key="2">
    <source>
        <dbReference type="Proteomes" id="UP000179047"/>
    </source>
</evidence>
<dbReference type="AlphaFoldDB" id="A0A1F8GUM4"/>
<proteinExistence type="predicted"/>
<dbReference type="EMBL" id="MGKP01000019">
    <property type="protein sequence ID" value="OGN28356.1"/>
    <property type="molecule type" value="Genomic_DNA"/>
</dbReference>
<dbReference type="Proteomes" id="UP000179047">
    <property type="component" value="Unassembled WGS sequence"/>
</dbReference>
<organism evidence="1 2">
    <name type="scientific">Candidatus Yanofskybacteria bacterium RIFCSPLOWO2_01_FULL_49_25</name>
    <dbReference type="NCBI Taxonomy" id="1802701"/>
    <lineage>
        <taxon>Bacteria</taxon>
        <taxon>Candidatus Yanofskyibacteriota</taxon>
    </lineage>
</organism>
<protein>
    <submittedName>
        <fullName evidence="1">Uncharacterized protein</fullName>
    </submittedName>
</protein>
<reference evidence="1 2" key="1">
    <citation type="journal article" date="2016" name="Nat. Commun.">
        <title>Thousands of microbial genomes shed light on interconnected biogeochemical processes in an aquifer system.</title>
        <authorList>
            <person name="Anantharaman K."/>
            <person name="Brown C.T."/>
            <person name="Hug L.A."/>
            <person name="Sharon I."/>
            <person name="Castelle C.J."/>
            <person name="Probst A.J."/>
            <person name="Thomas B.C."/>
            <person name="Singh A."/>
            <person name="Wilkins M.J."/>
            <person name="Karaoz U."/>
            <person name="Brodie E.L."/>
            <person name="Williams K.H."/>
            <person name="Hubbard S.S."/>
            <person name="Banfield J.F."/>
        </authorList>
    </citation>
    <scope>NUCLEOTIDE SEQUENCE [LARGE SCALE GENOMIC DNA]</scope>
</reference>
<evidence type="ECO:0000313" key="1">
    <source>
        <dbReference type="EMBL" id="OGN28356.1"/>
    </source>
</evidence>
<accession>A0A1F8GUM4</accession>
<name>A0A1F8GUM4_9BACT</name>
<sequence>MPRRTWIDVDPHDLLLVERVIAEVMYNLMVVSHLSAPHWPELGSGSEVYLVFSEVPGNNVVRIQFVRQGKDATPPFWYSLGESTAAGTFRLLEGMNHLWFFNIIRYRVIQQLAASGSLGIAEVADNQVPGFREANFALKLIKA</sequence>
<comment type="caution">
    <text evidence="1">The sequence shown here is derived from an EMBL/GenBank/DDBJ whole genome shotgun (WGS) entry which is preliminary data.</text>
</comment>